<feature type="non-terminal residue" evidence="1">
    <location>
        <position position="1"/>
    </location>
</feature>
<comment type="caution">
    <text evidence="1">The sequence shown here is derived from an EMBL/GenBank/DDBJ whole genome shotgun (WGS) entry which is preliminary data.</text>
</comment>
<proteinExistence type="predicted"/>
<accession>A0ABV0R362</accession>
<evidence type="ECO:0000313" key="1">
    <source>
        <dbReference type="EMBL" id="MEQ2201982.1"/>
    </source>
</evidence>
<sequence>GPVLCGFTDSMTLSMEGFGPDSVFTTPAEDNGQYRISRSLVRSAEDSTVPLTRVKCLVSMTTPHDIRLHGSTVTPAFVEFDSSLEGFG</sequence>
<dbReference type="Proteomes" id="UP001434883">
    <property type="component" value="Unassembled WGS sequence"/>
</dbReference>
<name>A0ABV0R362_9TELE</name>
<dbReference type="EMBL" id="JAHRIN010030025">
    <property type="protein sequence ID" value="MEQ2201982.1"/>
    <property type="molecule type" value="Genomic_DNA"/>
</dbReference>
<keyword evidence="2" id="KW-1185">Reference proteome</keyword>
<organism evidence="1 2">
    <name type="scientific">Xenoophorus captivus</name>
    <dbReference type="NCBI Taxonomy" id="1517983"/>
    <lineage>
        <taxon>Eukaryota</taxon>
        <taxon>Metazoa</taxon>
        <taxon>Chordata</taxon>
        <taxon>Craniata</taxon>
        <taxon>Vertebrata</taxon>
        <taxon>Euteleostomi</taxon>
        <taxon>Actinopterygii</taxon>
        <taxon>Neopterygii</taxon>
        <taxon>Teleostei</taxon>
        <taxon>Neoteleostei</taxon>
        <taxon>Acanthomorphata</taxon>
        <taxon>Ovalentaria</taxon>
        <taxon>Atherinomorphae</taxon>
        <taxon>Cyprinodontiformes</taxon>
        <taxon>Goodeidae</taxon>
        <taxon>Xenoophorus</taxon>
    </lineage>
</organism>
<reference evidence="1 2" key="1">
    <citation type="submission" date="2021-06" db="EMBL/GenBank/DDBJ databases">
        <authorList>
            <person name="Palmer J.M."/>
        </authorList>
    </citation>
    <scope>NUCLEOTIDE SEQUENCE [LARGE SCALE GENOMIC DNA]</scope>
    <source>
        <strain evidence="1 2">XC_2019</strain>
        <tissue evidence="1">Muscle</tissue>
    </source>
</reference>
<gene>
    <name evidence="1" type="primary">WDFY3_5</name>
    <name evidence="1" type="ORF">XENOCAPTIV_021854</name>
</gene>
<evidence type="ECO:0000313" key="2">
    <source>
        <dbReference type="Proteomes" id="UP001434883"/>
    </source>
</evidence>
<protein>
    <submittedName>
        <fullName evidence="1">WD repeat and FYVE domain-containing protein 3</fullName>
    </submittedName>
</protein>